<dbReference type="SUPFAM" id="SSF52949">
    <property type="entry name" value="Macro domain-like"/>
    <property type="match status" value="1"/>
</dbReference>
<evidence type="ECO:0000256" key="5">
    <source>
        <dbReference type="ARBA" id="ARBA00022833"/>
    </source>
</evidence>
<feature type="domain" description="Macro" evidence="10">
    <location>
        <begin position="81"/>
        <end position="277"/>
    </location>
</feature>
<keyword evidence="12" id="KW-1185">Reference proteome</keyword>
<evidence type="ECO:0000256" key="6">
    <source>
        <dbReference type="ARBA" id="ARBA00023027"/>
    </source>
</evidence>
<evidence type="ECO:0000259" key="10">
    <source>
        <dbReference type="PROSITE" id="PS51154"/>
    </source>
</evidence>
<feature type="binding site" evidence="8">
    <location>
        <position position="423"/>
    </location>
    <ligand>
        <name>Zn(2+)</name>
        <dbReference type="ChEBI" id="CHEBI:29105"/>
    </ligand>
</feature>
<dbReference type="Proteomes" id="UP000253472">
    <property type="component" value="Unassembled WGS sequence"/>
</dbReference>
<comment type="caution">
    <text evidence="11">The sequence shown here is derived from an EMBL/GenBank/DDBJ whole genome shotgun (WGS) entry which is preliminary data.</text>
</comment>
<keyword evidence="6" id="KW-0520">NAD</keyword>
<dbReference type="CDD" id="cd02908">
    <property type="entry name" value="Macro_OAADPr_deacetylase"/>
    <property type="match status" value="1"/>
</dbReference>
<dbReference type="GO" id="GO:0016798">
    <property type="term" value="F:hydrolase activity, acting on glycosyl bonds"/>
    <property type="evidence" value="ECO:0007669"/>
    <property type="project" value="UniProtKB-KW"/>
</dbReference>
<keyword evidence="5 8" id="KW-0862">Zinc</keyword>
<sequence>MINIIKILKYLIEESNDVQWKSHFVEHLYNMESYHQHEMIRILLCKRDPRTPIPDPINQEINKFVAWQNNNKLHTSTKSLTNNYLLHNNTTTKVSLWRGDITSLTDVTAIVNAANLALLGCFQPQHKCIDNVIHTAAGPDLRRACFDLMRGGHEPTGSARITPGFNLPAEYVIHTVGPIIHNGEVAERQVRELEGCYRSALEVLEDVDGQGGEKSIAFCCISTGIFAFPKQLASEIAVRTVSEYFETHPESSIKHVIFNVFLEEDERIYQRNLDKFRKLPSDAVLPKPEPNIERARSWIQEADCLLISAGAGLSASEGLDYSSKELFLREYEPFLKYDIQYLYGTIGYPWPTTVEFWNFFIYHYTNLYHKWPRTASYERLRQLSEKFDDFFVVTSNADGFFVKNGFDSANVLTIQGNYANIQCLKNCRPDAYRPMEEMVDKYPLRTPEDIPRCQFCGSEMTMFLRMGDHFNQEIVRVQRDNYRGFMRDVLAARKKVVILELGVGLNTPSVLRWPNEEKVERYPDHFKMIRVGTGPSSAIPMNILENTVVINADVKQAIELLTT</sequence>
<comment type="cofactor">
    <cofactor evidence="1">
        <name>Zn(2+)</name>
        <dbReference type="ChEBI" id="CHEBI:29105"/>
    </cofactor>
</comment>
<evidence type="ECO:0000313" key="11">
    <source>
        <dbReference type="EMBL" id="RCK67523.1"/>
    </source>
</evidence>
<organism evidence="11 12">
    <name type="scientific">Candida viswanathii</name>
    <dbReference type="NCBI Taxonomy" id="5486"/>
    <lineage>
        <taxon>Eukaryota</taxon>
        <taxon>Fungi</taxon>
        <taxon>Dikarya</taxon>
        <taxon>Ascomycota</taxon>
        <taxon>Saccharomycotina</taxon>
        <taxon>Pichiomycetes</taxon>
        <taxon>Debaryomycetaceae</taxon>
        <taxon>Candida/Lodderomyces clade</taxon>
        <taxon>Candida</taxon>
    </lineage>
</organism>
<evidence type="ECO:0000256" key="3">
    <source>
        <dbReference type="ARBA" id="ARBA00022723"/>
    </source>
</evidence>
<dbReference type="InterPro" id="IPR026591">
    <property type="entry name" value="Sirtuin_cat_small_dom_sf"/>
</dbReference>
<dbReference type="PROSITE" id="PS51154">
    <property type="entry name" value="MACRO"/>
    <property type="match status" value="1"/>
</dbReference>
<keyword evidence="2" id="KW-0808">Transferase</keyword>
<dbReference type="GO" id="GO:0016740">
    <property type="term" value="F:transferase activity"/>
    <property type="evidence" value="ECO:0007669"/>
    <property type="project" value="UniProtKB-KW"/>
</dbReference>
<dbReference type="Gene3D" id="3.30.1600.10">
    <property type="entry name" value="SIR2/SIRT2 'Small Domain"/>
    <property type="match status" value="1"/>
</dbReference>
<dbReference type="AlphaFoldDB" id="A0A367YNR4"/>
<evidence type="ECO:0000256" key="4">
    <source>
        <dbReference type="ARBA" id="ARBA00022801"/>
    </source>
</evidence>
<accession>A0A367YNR4</accession>
<dbReference type="STRING" id="5486.A0A367YNR4"/>
<keyword evidence="3 8" id="KW-0479">Metal-binding</keyword>
<dbReference type="Pfam" id="PF01661">
    <property type="entry name" value="Macro"/>
    <property type="match status" value="1"/>
</dbReference>
<dbReference type="PANTHER" id="PTHR11106:SF121">
    <property type="entry name" value="ADP-RIBOSE 1''-PHOSPHATE PHOSPHATASE"/>
    <property type="match status" value="1"/>
</dbReference>
<dbReference type="InterPro" id="IPR029035">
    <property type="entry name" value="DHS-like_NAD/FAD-binding_dom"/>
</dbReference>
<evidence type="ECO:0000256" key="7">
    <source>
        <dbReference type="ARBA" id="ARBA00023295"/>
    </source>
</evidence>
<evidence type="ECO:0000256" key="8">
    <source>
        <dbReference type="PROSITE-ProRule" id="PRU00236"/>
    </source>
</evidence>
<dbReference type="Gene3D" id="3.40.220.10">
    <property type="entry name" value="Leucine Aminopeptidase, subunit E, domain 1"/>
    <property type="match status" value="1"/>
</dbReference>
<feature type="domain" description="Deacetylase sirtuin-type" evidence="9">
    <location>
        <begin position="285"/>
        <end position="563"/>
    </location>
</feature>
<dbReference type="OrthoDB" id="6077599at2759"/>
<evidence type="ECO:0000256" key="2">
    <source>
        <dbReference type="ARBA" id="ARBA00022679"/>
    </source>
</evidence>
<dbReference type="EMBL" id="QLNQ01000001">
    <property type="protein sequence ID" value="RCK67523.1"/>
    <property type="molecule type" value="Genomic_DNA"/>
</dbReference>
<evidence type="ECO:0000259" key="9">
    <source>
        <dbReference type="PROSITE" id="PS50305"/>
    </source>
</evidence>
<dbReference type="InterPro" id="IPR043472">
    <property type="entry name" value="Macro_dom-like"/>
</dbReference>
<feature type="binding site" evidence="8">
    <location>
        <position position="453"/>
    </location>
    <ligand>
        <name>Zn(2+)</name>
        <dbReference type="ChEBI" id="CHEBI:29105"/>
    </ligand>
</feature>
<keyword evidence="7" id="KW-0326">Glycosidase</keyword>
<keyword evidence="4 11" id="KW-0378">Hydrolase</keyword>
<protein>
    <submittedName>
        <fullName evidence="11">Protein-ADP-ribose hydrolase</fullName>
    </submittedName>
</protein>
<dbReference type="InterPro" id="IPR002589">
    <property type="entry name" value="Macro_dom"/>
</dbReference>
<evidence type="ECO:0000313" key="12">
    <source>
        <dbReference type="Proteomes" id="UP000253472"/>
    </source>
</evidence>
<proteinExistence type="predicted"/>
<reference evidence="11 12" key="1">
    <citation type="submission" date="2018-06" db="EMBL/GenBank/DDBJ databases">
        <title>Whole genome sequencing of Candida tropicalis (genome annotated by CSBL at Korea University).</title>
        <authorList>
            <person name="Ahn J."/>
        </authorList>
    </citation>
    <scope>NUCLEOTIDE SEQUENCE [LARGE SCALE GENOMIC DNA]</scope>
    <source>
        <strain evidence="11 12">ATCC 20962</strain>
    </source>
</reference>
<name>A0A367YNR4_9ASCO</name>
<feature type="binding site" evidence="8">
    <location>
        <position position="456"/>
    </location>
    <ligand>
        <name>Zn(2+)</name>
        <dbReference type="ChEBI" id="CHEBI:29105"/>
    </ligand>
</feature>
<dbReference type="PANTHER" id="PTHR11106">
    <property type="entry name" value="GANGLIOSIDE INDUCED DIFFERENTIATION ASSOCIATED PROTEIN 2-RELATED"/>
    <property type="match status" value="1"/>
</dbReference>
<evidence type="ECO:0000256" key="1">
    <source>
        <dbReference type="ARBA" id="ARBA00001947"/>
    </source>
</evidence>
<dbReference type="PROSITE" id="PS50305">
    <property type="entry name" value="SIRTUIN"/>
    <property type="match status" value="1"/>
</dbReference>
<feature type="binding site" evidence="8">
    <location>
        <position position="427"/>
    </location>
    <ligand>
        <name>Zn(2+)</name>
        <dbReference type="ChEBI" id="CHEBI:29105"/>
    </ligand>
</feature>
<dbReference type="SUPFAM" id="SSF52467">
    <property type="entry name" value="DHS-like NAD/FAD-binding domain"/>
    <property type="match status" value="1"/>
</dbReference>
<dbReference type="SMART" id="SM00506">
    <property type="entry name" value="A1pp"/>
    <property type="match status" value="1"/>
</dbReference>
<dbReference type="Gene3D" id="3.40.50.1220">
    <property type="entry name" value="TPP-binding domain"/>
    <property type="match status" value="1"/>
</dbReference>
<comment type="caution">
    <text evidence="8">Lacks conserved residue(s) required for the propagation of feature annotation.</text>
</comment>
<dbReference type="InterPro" id="IPR026590">
    <property type="entry name" value="Ssirtuin_cat_dom"/>
</dbReference>
<dbReference type="GO" id="GO:0046872">
    <property type="term" value="F:metal ion binding"/>
    <property type="evidence" value="ECO:0007669"/>
    <property type="project" value="UniProtKB-KW"/>
</dbReference>
<gene>
    <name evidence="11" type="primary">ADPRH_0</name>
    <name evidence="11" type="ORF">Cantr_02827</name>
</gene>